<reference evidence="7 8" key="1">
    <citation type="submission" date="2019-08" db="EMBL/GenBank/DDBJ databases">
        <authorList>
            <person name="Alioto T."/>
            <person name="Alioto T."/>
            <person name="Gomez Garrido J."/>
        </authorList>
    </citation>
    <scope>NUCLEOTIDE SEQUENCE [LARGE SCALE GENOMIC DNA]</scope>
</reference>
<dbReference type="GO" id="GO:0008479">
    <property type="term" value="F:tRNA-guanosine(34) queuine transglycosylase activity"/>
    <property type="evidence" value="ECO:0007669"/>
    <property type="project" value="UniProtKB-UniRule"/>
</dbReference>
<feature type="domain" description="tRNA-guanine(15) transglycosylase-like" evidence="6">
    <location>
        <begin position="18"/>
        <end position="396"/>
    </location>
</feature>
<evidence type="ECO:0000256" key="4">
    <source>
        <dbReference type="ARBA" id="ARBA00022833"/>
    </source>
</evidence>
<sequence>MEPIRFSVVSSNCNNTNGPRLGTLTRSNYRIDTPAFMFYTKSGSVPYVSREVFDKILPNDQVLFNHPLPTNLNFYETLKEYNLGLNKFVGFENYFCCCSITDCAVETRQGFNVKDKVAIKSKSGNQLITYERYMDIMEVFKPDMYVTLCISNTNLDSVYSAIEKSVNISNRLFHSCLERHNKSETLKGSGVIAPIQGGYNVKERIRSAKYLAEYNDVLGFLFDGFFTDGSTVEDIPCDIVMPVITETMEYLPPDKMKIIFGAWTPALIIDFINSGIDMFDSTFPYLATENNCALIFDYNLKYKNNGIILSIPDNNSDKNREKLNIYEICLMDKMYFESFEPLKDGCTCLTCQKHTKAYIHHLLVSNEALGPILLTIHNLHYFYQFFKDIREVLFKNKHQQ</sequence>
<dbReference type="InterPro" id="IPR002616">
    <property type="entry name" value="tRNA_ribo_trans-like"/>
</dbReference>
<evidence type="ECO:0000256" key="5">
    <source>
        <dbReference type="HAMAP-Rule" id="MF_03043"/>
    </source>
</evidence>
<comment type="subunit">
    <text evidence="5">Heterodimer of a catalytic subunit and an accessory subunit.</text>
</comment>
<protein>
    <recommendedName>
        <fullName evidence="5">Queuine tRNA-ribosyltransferase accessory subunit 2</fullName>
    </recommendedName>
    <alternativeName>
        <fullName evidence="5">Queuine tRNA-ribosyltransferase domain-containing protein 1</fullName>
    </alternativeName>
</protein>
<dbReference type="GO" id="GO:0046872">
    <property type="term" value="F:metal ion binding"/>
    <property type="evidence" value="ECO:0007669"/>
    <property type="project" value="UniProtKB-KW"/>
</dbReference>
<name>A0A5E4N6Z2_9HEMI</name>
<keyword evidence="1 5" id="KW-0963">Cytoplasm</keyword>
<evidence type="ECO:0000256" key="2">
    <source>
        <dbReference type="ARBA" id="ARBA00022694"/>
    </source>
</evidence>
<dbReference type="AlphaFoldDB" id="A0A5E4N6Z2"/>
<dbReference type="Proteomes" id="UP000325440">
    <property type="component" value="Unassembled WGS sequence"/>
</dbReference>
<dbReference type="InterPro" id="IPR036511">
    <property type="entry name" value="TGT-like_sf"/>
</dbReference>
<comment type="function">
    <text evidence="5">Non-catalytic subunit of the queuine tRNA-ribosyltransferase (TGT) that catalyzes the base-exchange of a guanine (G) residue with queuine (Q) at position 34 (anticodon wobble position) in tRNAs with GU(N) anticodons (tRNA-Asp, -Asn, -His and -Tyr), resulting in the hypermodified nucleoside queuosine (7-(((4,5-cis-dihydroxy-2-cyclopenten-1-yl)amino)methyl)-7-deazaguanosine).</text>
</comment>
<dbReference type="OrthoDB" id="27601at2759"/>
<dbReference type="SUPFAM" id="SSF51713">
    <property type="entry name" value="tRNA-guanine transglycosylase"/>
    <property type="match status" value="1"/>
</dbReference>
<dbReference type="InterPro" id="IPR028592">
    <property type="entry name" value="QTRTD1"/>
</dbReference>
<feature type="binding site" evidence="5">
    <location>
        <position position="346"/>
    </location>
    <ligand>
        <name>Zn(2+)</name>
        <dbReference type="ChEBI" id="CHEBI:29105"/>
    </ligand>
</feature>
<evidence type="ECO:0000259" key="6">
    <source>
        <dbReference type="Pfam" id="PF01702"/>
    </source>
</evidence>
<dbReference type="GO" id="GO:0006400">
    <property type="term" value="P:tRNA modification"/>
    <property type="evidence" value="ECO:0007669"/>
    <property type="project" value="InterPro"/>
</dbReference>
<feature type="binding site" evidence="5">
    <location>
        <position position="351"/>
    </location>
    <ligand>
        <name>Zn(2+)</name>
        <dbReference type="ChEBI" id="CHEBI:29105"/>
    </ligand>
</feature>
<keyword evidence="8" id="KW-1185">Reference proteome</keyword>
<evidence type="ECO:0000256" key="3">
    <source>
        <dbReference type="ARBA" id="ARBA00022723"/>
    </source>
</evidence>
<keyword evidence="3 5" id="KW-0479">Metal-binding</keyword>
<organism evidence="7 8">
    <name type="scientific">Cinara cedri</name>
    <dbReference type="NCBI Taxonomy" id="506608"/>
    <lineage>
        <taxon>Eukaryota</taxon>
        <taxon>Metazoa</taxon>
        <taxon>Ecdysozoa</taxon>
        <taxon>Arthropoda</taxon>
        <taxon>Hexapoda</taxon>
        <taxon>Insecta</taxon>
        <taxon>Pterygota</taxon>
        <taxon>Neoptera</taxon>
        <taxon>Paraneoptera</taxon>
        <taxon>Hemiptera</taxon>
        <taxon>Sternorrhyncha</taxon>
        <taxon>Aphidomorpha</taxon>
        <taxon>Aphidoidea</taxon>
        <taxon>Aphididae</taxon>
        <taxon>Lachninae</taxon>
        <taxon>Cinara</taxon>
    </lineage>
</organism>
<dbReference type="NCBIfam" id="TIGR00449">
    <property type="entry name" value="tgt_general"/>
    <property type="match status" value="1"/>
</dbReference>
<dbReference type="PANTHER" id="PTHR46064">
    <property type="entry name" value="QUEUINE TRNA-RIBOSYLTRANSFERASE ACCESSORY SUBUNIT 2"/>
    <property type="match status" value="1"/>
</dbReference>
<accession>A0A5E4N6Z2</accession>
<evidence type="ECO:0000313" key="7">
    <source>
        <dbReference type="EMBL" id="VVC39524.1"/>
    </source>
</evidence>
<dbReference type="Gene3D" id="3.20.20.105">
    <property type="entry name" value="Queuine tRNA-ribosyltransferase-like"/>
    <property type="match status" value="1"/>
</dbReference>
<keyword evidence="2 5" id="KW-0819">tRNA processing</keyword>
<dbReference type="InterPro" id="IPR050852">
    <property type="entry name" value="Queuine_tRNA-ribosyltrfase"/>
</dbReference>
<evidence type="ECO:0000256" key="1">
    <source>
        <dbReference type="ARBA" id="ARBA00022490"/>
    </source>
</evidence>
<dbReference type="PANTHER" id="PTHR46064:SF1">
    <property type="entry name" value="QUEUINE TRNA-RIBOSYLTRANSFERASE ACCESSORY SUBUNIT 2"/>
    <property type="match status" value="1"/>
</dbReference>
<feature type="binding site" evidence="5">
    <location>
        <position position="348"/>
    </location>
    <ligand>
        <name>Zn(2+)</name>
        <dbReference type="ChEBI" id="CHEBI:29105"/>
    </ligand>
</feature>
<dbReference type="GO" id="GO:0005737">
    <property type="term" value="C:cytoplasm"/>
    <property type="evidence" value="ECO:0007669"/>
    <property type="project" value="UniProtKB-SubCell"/>
</dbReference>
<gene>
    <name evidence="7" type="ORF">CINCED_3A003492</name>
</gene>
<dbReference type="Pfam" id="PF01702">
    <property type="entry name" value="TGT"/>
    <property type="match status" value="1"/>
</dbReference>
<dbReference type="HAMAP" id="MF_03043">
    <property type="entry name" value="QTRT2"/>
    <property type="match status" value="1"/>
</dbReference>
<comment type="similarity">
    <text evidence="5">Belongs to the queuine tRNA-ribosyltransferase family. QTRT2 subfamily.</text>
</comment>
<comment type="subcellular location">
    <subcellularLocation>
        <location evidence="5">Cytoplasm</location>
    </subcellularLocation>
</comment>
<feature type="binding site" evidence="5">
    <location>
        <position position="377"/>
    </location>
    <ligand>
        <name>Zn(2+)</name>
        <dbReference type="ChEBI" id="CHEBI:29105"/>
    </ligand>
</feature>
<comment type="cofactor">
    <cofactor evidence="5">
        <name>Zn(2+)</name>
        <dbReference type="ChEBI" id="CHEBI:29105"/>
    </cofactor>
    <text evidence="5">Binds 1 zinc ion per subunit.</text>
</comment>
<dbReference type="EMBL" id="CABPRJ010001895">
    <property type="protein sequence ID" value="VVC39524.1"/>
    <property type="molecule type" value="Genomic_DNA"/>
</dbReference>
<proteinExistence type="inferred from homology"/>
<keyword evidence="4 5" id="KW-0862">Zinc</keyword>
<keyword evidence="7" id="KW-0808">Transferase</keyword>
<evidence type="ECO:0000313" key="8">
    <source>
        <dbReference type="Proteomes" id="UP000325440"/>
    </source>
</evidence>